<protein>
    <submittedName>
        <fullName evidence="2">DUF362 domain-containing protein</fullName>
    </submittedName>
</protein>
<comment type="caution">
    <text evidence="2">The sequence shown here is derived from an EMBL/GenBank/DDBJ whole genome shotgun (WGS) entry which is preliminary data.</text>
</comment>
<proteinExistence type="predicted"/>
<reference evidence="2" key="1">
    <citation type="submission" date="2021-05" db="EMBL/GenBank/DDBJ databases">
        <title>Energy efficiency and biological interactions define the core microbiome of deep oligotrophic groundwater.</title>
        <authorList>
            <person name="Mehrshad M."/>
            <person name="Lopez-Fernandez M."/>
            <person name="Bell E."/>
            <person name="Bernier-Latmani R."/>
            <person name="Bertilsson S."/>
            <person name="Dopson M."/>
        </authorList>
    </citation>
    <scope>NUCLEOTIDE SEQUENCE</scope>
    <source>
        <strain evidence="2">Modern_marine.mb.64</strain>
    </source>
</reference>
<accession>A0A948RVK9</accession>
<dbReference type="EMBL" id="JAHJDP010000037">
    <property type="protein sequence ID" value="MBU2690781.1"/>
    <property type="molecule type" value="Genomic_DNA"/>
</dbReference>
<evidence type="ECO:0000259" key="1">
    <source>
        <dbReference type="Pfam" id="PF04015"/>
    </source>
</evidence>
<dbReference type="Pfam" id="PF04015">
    <property type="entry name" value="DUF362"/>
    <property type="match status" value="1"/>
</dbReference>
<sequence length="308" mass="33025">MKSFDHISRREFLKRSAALGAQTALISSGIGLGVGCGAGCHTTRAGIDLAVAKGDSPVKNCLAAVEAIGGFPKFVSAGNRVVIKPNPIGRNQPDLATNTHPDMIEAVIKGCLAAGASEVLVVSHDDLGSMEANGTAAAVERGGGILKSLMRQEEYREIVVPRGKILRTEQVAADVLDADLFINMPIAKHHAATEVTLSMKNLMGINWDRVFFHQTDLHRCIAELTSLIRQDLIIMDANHVLMTNGPSGPGEVHLGRQVIAGVDPVAVDAFTTQAFFREPDRIDHIRIAHELGVGEIDLAKLKIHEFEV</sequence>
<dbReference type="AlphaFoldDB" id="A0A948RVK9"/>
<organism evidence="2 3">
    <name type="scientific">Eiseniibacteriota bacterium</name>
    <dbReference type="NCBI Taxonomy" id="2212470"/>
    <lineage>
        <taxon>Bacteria</taxon>
        <taxon>Candidatus Eiseniibacteriota</taxon>
    </lineage>
</organism>
<dbReference type="InterPro" id="IPR006311">
    <property type="entry name" value="TAT_signal"/>
</dbReference>
<dbReference type="PROSITE" id="PS51318">
    <property type="entry name" value="TAT"/>
    <property type="match status" value="1"/>
</dbReference>
<dbReference type="Proteomes" id="UP000777784">
    <property type="component" value="Unassembled WGS sequence"/>
</dbReference>
<name>A0A948RVK9_UNCEI</name>
<feature type="domain" description="DUF362" evidence="1">
    <location>
        <begin position="81"/>
        <end position="272"/>
    </location>
</feature>
<evidence type="ECO:0000313" key="3">
    <source>
        <dbReference type="Proteomes" id="UP000777784"/>
    </source>
</evidence>
<dbReference type="InterPro" id="IPR007160">
    <property type="entry name" value="DUF362"/>
</dbReference>
<gene>
    <name evidence="2" type="ORF">KJ970_07610</name>
</gene>
<evidence type="ECO:0000313" key="2">
    <source>
        <dbReference type="EMBL" id="MBU2690781.1"/>
    </source>
</evidence>